<evidence type="ECO:0000313" key="1">
    <source>
        <dbReference type="EMBL" id="EMZ31383.1"/>
    </source>
</evidence>
<dbReference type="PATRIC" id="fig|1235802.3.peg.1675"/>
<name>N2AY47_9FIRM</name>
<proteinExistence type="predicted"/>
<dbReference type="HOGENOM" id="CLU_3343841_0_0_9"/>
<dbReference type="eggNOG" id="ENOG502ZXY6">
    <property type="taxonomic scope" value="Bacteria"/>
</dbReference>
<reference evidence="1 2" key="1">
    <citation type="journal article" date="2014" name="Genome Announc.">
        <title>Draft genome sequences of the altered schaedler flora, a defined bacterial community from gnotobiotic mice.</title>
        <authorList>
            <person name="Wannemuehler M.J."/>
            <person name="Overstreet A.M."/>
            <person name="Ward D.V."/>
            <person name="Phillips G.J."/>
        </authorList>
    </citation>
    <scope>NUCLEOTIDE SEQUENCE [LARGE SCALE GENOMIC DNA]</scope>
    <source>
        <strain evidence="1 2">ASF492</strain>
    </source>
</reference>
<dbReference type="AlphaFoldDB" id="N2AY47"/>
<gene>
    <name evidence="1" type="ORF">C823_01577</name>
</gene>
<protein>
    <submittedName>
        <fullName evidence="1">Uncharacterized protein</fullName>
    </submittedName>
</protein>
<dbReference type="EMBL" id="AQFT01000048">
    <property type="protein sequence ID" value="EMZ31383.1"/>
    <property type="molecule type" value="Genomic_DNA"/>
</dbReference>
<sequence>MNVNGIGAGYPAAGYETRRTERNVTGGKCLNLVSYHQ</sequence>
<keyword evidence="2" id="KW-1185">Reference proteome</keyword>
<evidence type="ECO:0000313" key="2">
    <source>
        <dbReference type="Proteomes" id="UP000012589"/>
    </source>
</evidence>
<organism evidence="1 2">
    <name type="scientific">Eubacterium plexicaudatum ASF492</name>
    <dbReference type="NCBI Taxonomy" id="1235802"/>
    <lineage>
        <taxon>Bacteria</taxon>
        <taxon>Bacillati</taxon>
        <taxon>Bacillota</taxon>
        <taxon>Clostridia</taxon>
        <taxon>Eubacteriales</taxon>
        <taxon>Eubacteriaceae</taxon>
        <taxon>Eubacterium</taxon>
    </lineage>
</organism>
<accession>N2AY47</accession>
<dbReference type="Proteomes" id="UP000012589">
    <property type="component" value="Unassembled WGS sequence"/>
</dbReference>
<comment type="caution">
    <text evidence="1">The sequence shown here is derived from an EMBL/GenBank/DDBJ whole genome shotgun (WGS) entry which is preliminary data.</text>
</comment>